<proteinExistence type="predicted"/>
<evidence type="ECO:0000313" key="1">
    <source>
        <dbReference type="EMBL" id="KWT89818.1"/>
    </source>
</evidence>
<name>A0ABR5SGI0_9BACT</name>
<evidence type="ECO:0000313" key="2">
    <source>
        <dbReference type="Proteomes" id="UP000060487"/>
    </source>
</evidence>
<gene>
    <name evidence="1" type="ORF">ASN18_1205</name>
</gene>
<dbReference type="RefSeq" id="WP_085051849.1">
    <property type="nucleotide sequence ID" value="NZ_LNQR01000037.1"/>
</dbReference>
<protein>
    <submittedName>
        <fullName evidence="1">Uncharacterized protein</fullName>
    </submittedName>
</protein>
<dbReference type="Proteomes" id="UP000060487">
    <property type="component" value="Unassembled WGS sequence"/>
</dbReference>
<dbReference type="EMBL" id="LNQR01000037">
    <property type="protein sequence ID" value="KWT89818.1"/>
    <property type="molecule type" value="Genomic_DNA"/>
</dbReference>
<sequence>MKWITVGDLKRWAERREAQGYLPELIERLICASVRNIRHLYFPAGDNIDSHGFDGELNRFEDIHVFVPEGASVWEVSTNTNAQDKADKDFEKRKNCPLPNGFVRNETTYVQISLRHWGKKGEFESRRSLEKIWKNVKALNAIDLKSWIDECPSVALWLRDLGVSNFSSTINSIDDEWKEWCSKSKPQLNEHMLLIEREQDKKQLLKGLYQNQNIIRIKADSSEEALAFVAAAIRSLNSNDNKEEKGKYYYLSSRTIIEQSGNYGHNGGIIARVLSSRAYEKYGEQWKNELSTYMNINNWNTEMKANAVLNWPDSLDTVSFIESLGSDVESLFWSKHNPLYQKDSSKLCSIVIEKLLKAGSYNEAIKSILYCSSQLDSDFMIRVLHEIVTESKNKSNVYHINDNYDIIRIFKALRQRKDITDDDIARLEYLYLPFLLTDYFNDDKNELILFKILALEPSFFIHIICNVYKPSSGKDEEIDKTRMLHAKYGNKLLQAWKTPPGKSDDGTFDIEHLSMWINEVRRLAKEYNRVKITDIQLGNILYYLPFDPEDKAWPLRNARDLIEALLNAEIEDGICAENYNSRGVTSSPVDEIGDQELQLSKLWEERAKTIGVKYPHIRTLLNKISNNWNNEAKVRKRLFEQHSLHYR</sequence>
<accession>A0ABR5SGI0</accession>
<reference evidence="1 2" key="1">
    <citation type="submission" date="2015-11" db="EMBL/GenBank/DDBJ databases">
        <authorList>
            <person name="Lin W."/>
        </authorList>
    </citation>
    <scope>NUCLEOTIDE SEQUENCE [LARGE SCALE GENOMIC DNA]</scope>
    <source>
        <strain evidence="1 2">HCH-1</strain>
    </source>
</reference>
<organism evidence="1 2">
    <name type="scientific">Candidatus Magnetominusculus xianensis</name>
    <dbReference type="NCBI Taxonomy" id="1748249"/>
    <lineage>
        <taxon>Bacteria</taxon>
        <taxon>Pseudomonadati</taxon>
        <taxon>Nitrospirota</taxon>
        <taxon>Nitrospiria</taxon>
        <taxon>Nitrospirales</taxon>
        <taxon>Nitrospiraceae</taxon>
        <taxon>Candidatus Magnetominusculus</taxon>
    </lineage>
</organism>
<keyword evidence="2" id="KW-1185">Reference proteome</keyword>
<comment type="caution">
    <text evidence="1">The sequence shown here is derived from an EMBL/GenBank/DDBJ whole genome shotgun (WGS) entry which is preliminary data.</text>
</comment>